<keyword evidence="4 6" id="KW-0547">Nucleotide-binding</keyword>
<dbReference type="InterPro" id="IPR027417">
    <property type="entry name" value="P-loop_NTPase"/>
</dbReference>
<dbReference type="CDD" id="cd02027">
    <property type="entry name" value="APSK"/>
    <property type="match status" value="1"/>
</dbReference>
<evidence type="ECO:0000313" key="9">
    <source>
        <dbReference type="Proteomes" id="UP000006878"/>
    </source>
</evidence>
<comment type="similarity">
    <text evidence="6">Belongs to the APS kinase family.</text>
</comment>
<reference evidence="9" key="1">
    <citation type="journal article" date="2010" name="PLoS ONE">
        <title>The Arthrobacter arilaitensis Re117 genome sequence reveals its genetic adaptation to the surface of cheese.</title>
        <authorList>
            <person name="Monnet C."/>
            <person name="Loux V."/>
            <person name="Gibrat J.F."/>
            <person name="Spinnler E."/>
            <person name="Barbe V."/>
            <person name="Vacherie B."/>
            <person name="Gavory F."/>
            <person name="Gourbeyre E."/>
            <person name="Siguier P."/>
            <person name="Chandler M."/>
            <person name="Elleuch R."/>
            <person name="Irlinger F."/>
            <person name="Vallaeys T."/>
        </authorList>
    </citation>
    <scope>NUCLEOTIDE SEQUENCE</scope>
    <source>
        <strain evidence="9">DSM 16368 / CIP 108037 / IAM 15318 / JCM 13566 / Re117</strain>
    </source>
</reference>
<evidence type="ECO:0000259" key="7">
    <source>
        <dbReference type="Pfam" id="PF01583"/>
    </source>
</evidence>
<evidence type="ECO:0000256" key="3">
    <source>
        <dbReference type="ARBA" id="ARBA00022679"/>
    </source>
</evidence>
<evidence type="ECO:0000256" key="2">
    <source>
        <dbReference type="ARBA" id="ARBA00012121"/>
    </source>
</evidence>
<organism evidence="8 9">
    <name type="scientific">Glutamicibacter arilaitensis (strain DSM 16368 / CIP 108037 / IAM 15318 / JCM 13566 / NCIMB 14258 / Re117)</name>
    <name type="common">Arthrobacter arilaitensis</name>
    <dbReference type="NCBI Taxonomy" id="861360"/>
    <lineage>
        <taxon>Bacteria</taxon>
        <taxon>Bacillati</taxon>
        <taxon>Actinomycetota</taxon>
        <taxon>Actinomycetes</taxon>
        <taxon>Micrococcales</taxon>
        <taxon>Micrococcaceae</taxon>
        <taxon>Glutamicibacter</taxon>
    </lineage>
</organism>
<dbReference type="Gene3D" id="3.40.50.300">
    <property type="entry name" value="P-loop containing nucleotide triphosphate hydrolases"/>
    <property type="match status" value="1"/>
</dbReference>
<evidence type="ECO:0000313" key="8">
    <source>
        <dbReference type="EMBL" id="CBT75610.1"/>
    </source>
</evidence>
<sequence length="383" mass="41271">MSKTHNFQGLETVLQLDGPALDLLELALGGLADQQDLARWLCAAGYVYPDSANSRRLLLADPDGTALASVEVRPSSTISDNSLDVAQLKPLARSEHGPGRASRLTSALTTQSAVLFSEAPTVSEIHKLSLSTVASQAFLVLVSSSKRASQTDYPNQLRELHDAALLAGAQGAGHLIIPEEADMQQVVQRAVMEVLYDFRKPTDESLVQQGLVVLFSGLSGSGKSTLARSVMERIHLEMNREAVLLDGDDIRRFVSKGLGFSPEDRETNVVRIGWIASRISQVGGIALCAPIAPFAQARAQMRALAEQAGRFVLVHVNTPLEVCEARDRKGLYAKARAGLVKDFTGIDSPYEVPEDASLTLDLSTLSIEAASDQVLELIRSTHH</sequence>
<dbReference type="GO" id="GO:0004020">
    <property type="term" value="F:adenylylsulfate kinase activity"/>
    <property type="evidence" value="ECO:0007669"/>
    <property type="project" value="UniProtKB-EC"/>
</dbReference>
<dbReference type="InterPro" id="IPR059117">
    <property type="entry name" value="APS_kinase_dom"/>
</dbReference>
<gene>
    <name evidence="8" type="primary">cysC</name>
    <name evidence="8" type="ordered locus">AARI_14000</name>
</gene>
<reference evidence="9" key="2">
    <citation type="submission" date="2010-07" db="EMBL/GenBank/DDBJ databases">
        <title>Complete genome sequence of Arthrobacter arilaitensis (strain DSM 16368 / CIP 108037 / JCM 13566 / Re117).</title>
        <authorList>
            <person name="Genoscope."/>
        </authorList>
    </citation>
    <scope>NUCLEOTIDE SEQUENCE [LARGE SCALE GENOMIC DNA]</scope>
    <source>
        <strain evidence="9">DSM 16368 / CIP 108037 / IAM 15318 / JCM 13566 / Re117</strain>
    </source>
</reference>
<dbReference type="EMBL" id="FQ311875">
    <property type="protein sequence ID" value="CBT75610.1"/>
    <property type="molecule type" value="Genomic_DNA"/>
</dbReference>
<proteinExistence type="inferred from homology"/>
<keyword evidence="5 6" id="KW-0067">ATP-binding</keyword>
<dbReference type="Pfam" id="PF01583">
    <property type="entry name" value="APS_kinase"/>
    <property type="match status" value="1"/>
</dbReference>
<name>A0ABP1U4E1_GLUAR</name>
<protein>
    <recommendedName>
        <fullName evidence="2 6">Adenylyl-sulfate kinase</fullName>
        <ecNumber evidence="2 6">2.7.1.25</ecNumber>
    </recommendedName>
</protein>
<evidence type="ECO:0000256" key="4">
    <source>
        <dbReference type="ARBA" id="ARBA00022741"/>
    </source>
</evidence>
<keyword evidence="9" id="KW-1185">Reference proteome</keyword>
<dbReference type="SUPFAM" id="SSF52540">
    <property type="entry name" value="P-loop containing nucleoside triphosphate hydrolases"/>
    <property type="match status" value="1"/>
</dbReference>
<dbReference type="PANTHER" id="PTHR42700">
    <property type="entry name" value="SULFATE ADENYLYLTRANSFERASE"/>
    <property type="match status" value="1"/>
</dbReference>
<dbReference type="EC" id="2.7.1.25" evidence="2 6"/>
<dbReference type="Proteomes" id="UP000006878">
    <property type="component" value="Chromosome"/>
</dbReference>
<evidence type="ECO:0000256" key="5">
    <source>
        <dbReference type="ARBA" id="ARBA00022840"/>
    </source>
</evidence>
<keyword evidence="3 6" id="KW-0808">Transferase</keyword>
<keyword evidence="6 8" id="KW-0418">Kinase</keyword>
<comment type="catalytic activity">
    <reaction evidence="1 6">
        <text>adenosine 5'-phosphosulfate + ATP = 3'-phosphoadenylyl sulfate + ADP + H(+)</text>
        <dbReference type="Rhea" id="RHEA:24152"/>
        <dbReference type="ChEBI" id="CHEBI:15378"/>
        <dbReference type="ChEBI" id="CHEBI:30616"/>
        <dbReference type="ChEBI" id="CHEBI:58243"/>
        <dbReference type="ChEBI" id="CHEBI:58339"/>
        <dbReference type="ChEBI" id="CHEBI:456216"/>
        <dbReference type="EC" id="2.7.1.25"/>
    </reaction>
</comment>
<evidence type="ECO:0000256" key="1">
    <source>
        <dbReference type="ARBA" id="ARBA00001823"/>
    </source>
</evidence>
<dbReference type="NCBIfam" id="TIGR00455">
    <property type="entry name" value="apsK"/>
    <property type="match status" value="1"/>
</dbReference>
<dbReference type="PANTHER" id="PTHR42700:SF1">
    <property type="entry name" value="SULFATE ADENYLYLTRANSFERASE"/>
    <property type="match status" value="1"/>
</dbReference>
<comment type="pathway">
    <text evidence="6">Sulfur metabolism; hydrogen sulfide biosynthesis; sulfite from sulfate: step 2/3.</text>
</comment>
<dbReference type="NCBIfam" id="NF003013">
    <property type="entry name" value="PRK03846.1"/>
    <property type="match status" value="1"/>
</dbReference>
<accession>A0ABP1U4E1</accession>
<comment type="function">
    <text evidence="6">Catalyzes the synthesis of activated sulfate.</text>
</comment>
<dbReference type="InterPro" id="IPR002891">
    <property type="entry name" value="APS"/>
</dbReference>
<evidence type="ECO:0000256" key="6">
    <source>
        <dbReference type="RuleBase" id="RU004347"/>
    </source>
</evidence>
<dbReference type="InterPro" id="IPR050512">
    <property type="entry name" value="Sulf_AdTrans/APS_kinase"/>
</dbReference>
<feature type="domain" description="APS kinase" evidence="7">
    <location>
        <begin position="209"/>
        <end position="361"/>
    </location>
</feature>